<proteinExistence type="predicted"/>
<gene>
    <name evidence="2" type="ORF">ADL29_17880</name>
</gene>
<evidence type="ECO:0000256" key="1">
    <source>
        <dbReference type="SAM" id="MobiDB-lite"/>
    </source>
</evidence>
<feature type="compositionally biased region" description="Basic and acidic residues" evidence="1">
    <location>
        <begin position="23"/>
        <end position="34"/>
    </location>
</feature>
<dbReference type="AlphaFoldDB" id="A0A0N0XUQ9"/>
<keyword evidence="3" id="KW-1185">Reference proteome</keyword>
<feature type="region of interest" description="Disordered" evidence="1">
    <location>
        <begin position="1"/>
        <end position="36"/>
    </location>
</feature>
<organism evidence="2 3">
    <name type="scientific">Streptomyces chattanoogensis</name>
    <dbReference type="NCBI Taxonomy" id="66876"/>
    <lineage>
        <taxon>Bacteria</taxon>
        <taxon>Bacillati</taxon>
        <taxon>Actinomycetota</taxon>
        <taxon>Actinomycetes</taxon>
        <taxon>Kitasatosporales</taxon>
        <taxon>Streptomycetaceae</taxon>
        <taxon>Streptomyces</taxon>
    </lineage>
</organism>
<sequence length="159" mass="16968">MSGSPVPGPGGSEKGPRIVTEPDADRPDINRVDCSDCGGGPAEDNIRISWVDTEKGFTEIWHVPECPTYLIERIMGEDGARRAKQRNAWAQASFPAAHQCLQAAAALAAGDTAAAPFVAALTQLVQAQGANTAAFVVLDKWVEILDQHFPPKEPNPKPQ</sequence>
<evidence type="ECO:0000313" key="3">
    <source>
        <dbReference type="Proteomes" id="UP000037982"/>
    </source>
</evidence>
<protein>
    <recommendedName>
        <fullName evidence="4">PARP-type domain-containing protein</fullName>
    </recommendedName>
</protein>
<name>A0A0N0XUQ9_9ACTN</name>
<dbReference type="PATRIC" id="fig|66876.3.peg.3908"/>
<dbReference type="EMBL" id="LGKG01000137">
    <property type="protein sequence ID" value="KPC62628.1"/>
    <property type="molecule type" value="Genomic_DNA"/>
</dbReference>
<evidence type="ECO:0008006" key="4">
    <source>
        <dbReference type="Google" id="ProtNLM"/>
    </source>
</evidence>
<accession>A0A0N0XUQ9</accession>
<evidence type="ECO:0000313" key="2">
    <source>
        <dbReference type="EMBL" id="KPC62628.1"/>
    </source>
</evidence>
<comment type="caution">
    <text evidence="2">The sequence shown here is derived from an EMBL/GenBank/DDBJ whole genome shotgun (WGS) entry which is preliminary data.</text>
</comment>
<dbReference type="Proteomes" id="UP000037982">
    <property type="component" value="Unassembled WGS sequence"/>
</dbReference>
<reference evidence="3" key="1">
    <citation type="submission" date="2015-07" db="EMBL/GenBank/DDBJ databases">
        <authorList>
            <person name="Ju K.-S."/>
            <person name="Doroghazi J.R."/>
            <person name="Metcalf W.W."/>
        </authorList>
    </citation>
    <scope>NUCLEOTIDE SEQUENCE [LARGE SCALE GENOMIC DNA]</scope>
    <source>
        <strain evidence="3">NRRL ISP-5002</strain>
    </source>
</reference>